<dbReference type="PANTHER" id="PTHR47893">
    <property type="entry name" value="REGULATORY PROTEIN PCHR"/>
    <property type="match status" value="1"/>
</dbReference>
<dbReference type="RefSeq" id="WP_074672435.1">
    <property type="nucleotide sequence ID" value="NZ_FNTB01000001.1"/>
</dbReference>
<keyword evidence="3" id="KW-0804">Transcription</keyword>
<sequence>MIKKRRSFTDIQIVDLSEANKISYSEIADCVEVKQNNDIDHKVYRIKDSFGQGRIDVIQIEDVCISAMHFRLQKDIILKQQLTIDFVQLTFLIEGERVISVAGCEDIFLGSGDSYMANIKSFHGTSKIAGNKTYKEIKVRLSNAFLTKHGFFNDLKLKELIDDNLVVPISNEMMVILESFDTLSLEGTARLIYLKAKVFEMLAIQVSNYKKEHYKNNSVQNSHRVKKLLSVKKKISDNLAINYSVATLSKEVGMNKTLLNREFLRVFGQTVHEYSINKKIEKAKLLLVNTDLPIYEIAEQIGYKNATHFSAAFKRQEGTTPKKFKTNIQ</sequence>
<dbReference type="Proteomes" id="UP000183038">
    <property type="component" value="Unassembled WGS sequence"/>
</dbReference>
<protein>
    <submittedName>
        <fullName evidence="5">AraC-type DNA-binding protein</fullName>
    </submittedName>
</protein>
<dbReference type="SMART" id="SM00342">
    <property type="entry name" value="HTH_ARAC"/>
    <property type="match status" value="1"/>
</dbReference>
<dbReference type="Gene3D" id="1.10.10.60">
    <property type="entry name" value="Homeodomain-like"/>
    <property type="match status" value="1"/>
</dbReference>
<dbReference type="Pfam" id="PF12833">
    <property type="entry name" value="HTH_18"/>
    <property type="match status" value="1"/>
</dbReference>
<dbReference type="InterPro" id="IPR009057">
    <property type="entry name" value="Homeodomain-like_sf"/>
</dbReference>
<evidence type="ECO:0000256" key="2">
    <source>
        <dbReference type="ARBA" id="ARBA00023125"/>
    </source>
</evidence>
<dbReference type="InterPro" id="IPR053142">
    <property type="entry name" value="PchR_regulatory_protein"/>
</dbReference>
<evidence type="ECO:0000259" key="4">
    <source>
        <dbReference type="PROSITE" id="PS01124"/>
    </source>
</evidence>
<dbReference type="InterPro" id="IPR020449">
    <property type="entry name" value="Tscrpt_reg_AraC-type_HTH"/>
</dbReference>
<dbReference type="SUPFAM" id="SSF46689">
    <property type="entry name" value="Homeodomain-like"/>
    <property type="match status" value="1"/>
</dbReference>
<accession>A0A1H4NST0</accession>
<dbReference type="PANTHER" id="PTHR47893:SF1">
    <property type="entry name" value="REGULATORY PROTEIN PCHR"/>
    <property type="match status" value="1"/>
</dbReference>
<dbReference type="AlphaFoldDB" id="A0A1H4NST0"/>
<dbReference type="InterPro" id="IPR018060">
    <property type="entry name" value="HTH_AraC"/>
</dbReference>
<reference evidence="5 6" key="1">
    <citation type="submission" date="2016-10" db="EMBL/GenBank/DDBJ databases">
        <authorList>
            <person name="de Groot N.N."/>
        </authorList>
    </citation>
    <scope>NUCLEOTIDE SEQUENCE [LARGE SCALE GENOMIC DNA]</scope>
    <source>
        <strain evidence="5 6">MAR_2009_71</strain>
    </source>
</reference>
<dbReference type="OrthoDB" id="799767at2"/>
<dbReference type="PROSITE" id="PS01124">
    <property type="entry name" value="HTH_ARAC_FAMILY_2"/>
    <property type="match status" value="1"/>
</dbReference>
<evidence type="ECO:0000256" key="3">
    <source>
        <dbReference type="ARBA" id="ARBA00023163"/>
    </source>
</evidence>
<dbReference type="GO" id="GO:0043565">
    <property type="term" value="F:sequence-specific DNA binding"/>
    <property type="evidence" value="ECO:0007669"/>
    <property type="project" value="InterPro"/>
</dbReference>
<feature type="domain" description="HTH araC/xylS-type" evidence="4">
    <location>
        <begin position="229"/>
        <end position="327"/>
    </location>
</feature>
<dbReference type="InterPro" id="IPR018062">
    <property type="entry name" value="HTH_AraC-typ_CS"/>
</dbReference>
<keyword evidence="2 5" id="KW-0238">DNA-binding</keyword>
<evidence type="ECO:0000313" key="6">
    <source>
        <dbReference type="Proteomes" id="UP000183038"/>
    </source>
</evidence>
<name>A0A1H4NST0_9FLAO</name>
<dbReference type="PROSITE" id="PS00041">
    <property type="entry name" value="HTH_ARAC_FAMILY_1"/>
    <property type="match status" value="1"/>
</dbReference>
<gene>
    <name evidence="5" type="ORF">SAMN05192540_2045</name>
</gene>
<evidence type="ECO:0000313" key="5">
    <source>
        <dbReference type="EMBL" id="SEB98065.1"/>
    </source>
</evidence>
<evidence type="ECO:0000256" key="1">
    <source>
        <dbReference type="ARBA" id="ARBA00023015"/>
    </source>
</evidence>
<dbReference type="PRINTS" id="PR00032">
    <property type="entry name" value="HTHARAC"/>
</dbReference>
<organism evidence="5 6">
    <name type="scientific">Maribacter dokdonensis</name>
    <dbReference type="NCBI Taxonomy" id="320912"/>
    <lineage>
        <taxon>Bacteria</taxon>
        <taxon>Pseudomonadati</taxon>
        <taxon>Bacteroidota</taxon>
        <taxon>Flavobacteriia</taxon>
        <taxon>Flavobacteriales</taxon>
        <taxon>Flavobacteriaceae</taxon>
        <taxon>Maribacter</taxon>
    </lineage>
</organism>
<keyword evidence="1" id="KW-0805">Transcription regulation</keyword>
<proteinExistence type="predicted"/>
<dbReference type="GO" id="GO:0003700">
    <property type="term" value="F:DNA-binding transcription factor activity"/>
    <property type="evidence" value="ECO:0007669"/>
    <property type="project" value="InterPro"/>
</dbReference>
<dbReference type="EMBL" id="FNTB01000001">
    <property type="protein sequence ID" value="SEB98065.1"/>
    <property type="molecule type" value="Genomic_DNA"/>
</dbReference>